<evidence type="ECO:0000256" key="1">
    <source>
        <dbReference type="SAM" id="Phobius"/>
    </source>
</evidence>
<keyword evidence="1" id="KW-0472">Membrane</keyword>
<feature type="transmembrane region" description="Helical" evidence="1">
    <location>
        <begin position="234"/>
        <end position="253"/>
    </location>
</feature>
<accession>A0ABQ2YYI2</accession>
<dbReference type="InterPro" id="IPR004711">
    <property type="entry name" value="Benzoate_Transporter"/>
</dbReference>
<feature type="transmembrane region" description="Helical" evidence="1">
    <location>
        <begin position="209"/>
        <end position="227"/>
    </location>
</feature>
<dbReference type="EMBL" id="BMXS01000013">
    <property type="protein sequence ID" value="GGX97158.1"/>
    <property type="molecule type" value="Genomic_DNA"/>
</dbReference>
<dbReference type="PANTHER" id="PTHR30199">
    <property type="entry name" value="MFS FAMILY TRANSPORTER, PREDICTED SUBSTRATE BENZOATE"/>
    <property type="match status" value="1"/>
</dbReference>
<proteinExistence type="predicted"/>
<feature type="transmembrane region" description="Helical" evidence="1">
    <location>
        <begin position="414"/>
        <end position="443"/>
    </location>
</feature>
<name>A0ABQ2YYI2_9GAMM</name>
<feature type="transmembrane region" description="Helical" evidence="1">
    <location>
        <begin position="74"/>
        <end position="92"/>
    </location>
</feature>
<feature type="transmembrane region" description="Helical" evidence="1">
    <location>
        <begin position="104"/>
        <end position="127"/>
    </location>
</feature>
<feature type="transmembrane region" description="Helical" evidence="1">
    <location>
        <begin position="139"/>
        <end position="169"/>
    </location>
</feature>
<dbReference type="Pfam" id="PF03594">
    <property type="entry name" value="BenE"/>
    <property type="match status" value="1"/>
</dbReference>
<keyword evidence="1" id="KW-1133">Transmembrane helix</keyword>
<feature type="transmembrane region" description="Helical" evidence="1">
    <location>
        <begin position="350"/>
        <end position="374"/>
    </location>
</feature>
<evidence type="ECO:0000313" key="2">
    <source>
        <dbReference type="EMBL" id="GGX97158.1"/>
    </source>
</evidence>
<comment type="caution">
    <text evidence="2">The sequence shown here is derived from an EMBL/GenBank/DDBJ whole genome shotgun (WGS) entry which is preliminary data.</text>
</comment>
<dbReference type="PANTHER" id="PTHR30199:SF0">
    <property type="entry name" value="INNER MEMBRANE PROTEIN YDCO"/>
    <property type="match status" value="1"/>
</dbReference>
<reference evidence="3" key="1">
    <citation type="journal article" date="2019" name="Int. J. Syst. Evol. Microbiol.">
        <title>The Global Catalogue of Microorganisms (GCM) 10K type strain sequencing project: providing services to taxonomists for standard genome sequencing and annotation.</title>
        <authorList>
            <consortium name="The Broad Institute Genomics Platform"/>
            <consortium name="The Broad Institute Genome Sequencing Center for Infectious Disease"/>
            <person name="Wu L."/>
            <person name="Ma J."/>
        </authorList>
    </citation>
    <scope>NUCLEOTIDE SEQUENCE [LARGE SCALE GENOMIC DNA]</scope>
    <source>
        <strain evidence="3">KCTC 22228</strain>
    </source>
</reference>
<gene>
    <name evidence="2" type="ORF">GCM10007160_25810</name>
</gene>
<feature type="transmembrane region" description="Helical" evidence="1">
    <location>
        <begin position="380"/>
        <end position="402"/>
    </location>
</feature>
<feature type="transmembrane region" description="Helical" evidence="1">
    <location>
        <begin position="273"/>
        <end position="296"/>
    </location>
</feature>
<evidence type="ECO:0000313" key="3">
    <source>
        <dbReference type="Proteomes" id="UP000653056"/>
    </source>
</evidence>
<protein>
    <submittedName>
        <fullName evidence="2">Benzoate transporter</fullName>
    </submittedName>
</protein>
<keyword evidence="1" id="KW-0812">Transmembrane</keyword>
<keyword evidence="3" id="KW-1185">Reference proteome</keyword>
<dbReference type="Proteomes" id="UP000653056">
    <property type="component" value="Unassembled WGS sequence"/>
</dbReference>
<sequence length="459" mass="48005">MDGECSAQGRVYSAFARGRPSGGLLPGSPTAPNEAKTIPKTTIPLEHTVKHIEKGVSLRHAPSDFVRDLNVDNVSAGIVAGIFGLSAGIIHISAGTAAGLDSHFIMIWVISYLMINGLFGLFMPAYYRLPLPMANSIPGALLFAAIIPVVGLEAALGATLIAGAISLVAGLAGVMGIVMKLIPMPIVMGMVAGILLKFGLNMVAPLENAMLPAAIMILAFFLSARLLRKIPPLIVAMLAGIAYMAYSGVDFSGVEFSVTFPEFIVPEFTLNAFLAYGLPLALILVGMETPAGVGLVKGMGYKEVPANAITAVGGLGTMISAFFNLHSTCIAAPMTGICSSPEAGHRDKRWVAAVIAGAIFVVGAPFYGFVVSLIEAMPGYFIAIIAGLALLRVITSAMHMAFSGKHEMGGLFSFLIAASGLQILGIGSSFWALVLGVFVSLIFETKDFEFILERKPLAN</sequence>
<organism evidence="2 3">
    <name type="scientific">Litchfieldella qijiaojingensis</name>
    <dbReference type="NCBI Taxonomy" id="980347"/>
    <lineage>
        <taxon>Bacteria</taxon>
        <taxon>Pseudomonadati</taxon>
        <taxon>Pseudomonadota</taxon>
        <taxon>Gammaproteobacteria</taxon>
        <taxon>Oceanospirillales</taxon>
        <taxon>Halomonadaceae</taxon>
        <taxon>Litchfieldella</taxon>
    </lineage>
</organism>